<evidence type="ECO:0000256" key="1">
    <source>
        <dbReference type="ARBA" id="ARBA00004267"/>
    </source>
</evidence>
<keyword evidence="11" id="KW-1185">Reference proteome</keyword>
<organism evidence="10 11">
    <name type="scientific">Mucuna pruriens</name>
    <name type="common">Velvet bean</name>
    <name type="synonym">Dolichos pruriens</name>
    <dbReference type="NCBI Taxonomy" id="157652"/>
    <lineage>
        <taxon>Eukaryota</taxon>
        <taxon>Viridiplantae</taxon>
        <taxon>Streptophyta</taxon>
        <taxon>Embryophyta</taxon>
        <taxon>Tracheophyta</taxon>
        <taxon>Spermatophyta</taxon>
        <taxon>Magnoliopsida</taxon>
        <taxon>eudicotyledons</taxon>
        <taxon>Gunneridae</taxon>
        <taxon>Pentapetalae</taxon>
        <taxon>rosids</taxon>
        <taxon>fabids</taxon>
        <taxon>Fabales</taxon>
        <taxon>Fabaceae</taxon>
        <taxon>Papilionoideae</taxon>
        <taxon>50 kb inversion clade</taxon>
        <taxon>NPAAA clade</taxon>
        <taxon>indigoferoid/millettioid clade</taxon>
        <taxon>Phaseoleae</taxon>
        <taxon>Mucuna</taxon>
    </lineage>
</organism>
<dbReference type="InterPro" id="IPR040457">
    <property type="entry name" value="GCP_C"/>
</dbReference>
<evidence type="ECO:0000259" key="8">
    <source>
        <dbReference type="Pfam" id="PF04130"/>
    </source>
</evidence>
<evidence type="ECO:0000256" key="3">
    <source>
        <dbReference type="ARBA" id="ARBA00022490"/>
    </source>
</evidence>
<dbReference type="GO" id="GO:0007020">
    <property type="term" value="P:microtubule nucleation"/>
    <property type="evidence" value="ECO:0007669"/>
    <property type="project" value="InterPro"/>
</dbReference>
<name>A0A371E389_MUCPR</name>
<keyword evidence="4 7" id="KW-0493">Microtubule</keyword>
<dbReference type="AlphaFoldDB" id="A0A371E389"/>
<comment type="function">
    <text evidence="6">Gamma-tubulin complex is necessary for microtubule nucleation at the microtubule organizing centers (MTOCs).</text>
</comment>
<accession>A0A371E389</accession>
<dbReference type="Proteomes" id="UP000257109">
    <property type="component" value="Unassembled WGS sequence"/>
</dbReference>
<sequence>MLHELLLALLGYTGDLIIDRRDHLTAETPISDECTFKLAPDISFIDPSDRELIERIIVLGFYYREMERFSGKCRNLSWIRSANANPLEKKEKESVYRRALANGIVEILSVYRSAVLHIEQKLLSETMPILATVTQGLNKFFFLLPPMYELILEIERDDIRGGQLLNLLHKRCHCGVPELQTCMQRLLWHGHQVMYNQLASWMVYGILQDQHGEFFIRSPMFDTRGEPTTEPRVTMEVLGLCSIINPPQKHNKVEDLDNSHLQPCAAAQFAREPWGFLIISITTKADDLFHGQKQEDRDVENSSSHPDISEKLARMSTDDASLTDWHLGFHISLDMLPEYIPMRVAESILFAGKAVRVLRNPSPSFHSGDVVHPQMPKSFQKIHGLAGRFHFQREPAINMGMGEDLLPQSEADKIEAMLLNLKETSEFHKRSFECAVDSVQAIAASHLWQLVVVRADLNGHLKALKDYFLLAKGDFFQCFLEESRQLMRLPPRQSTAEADLMVPFQLAALKTIGEEDKYFSKVSLRMPSFGITVKSSLLDLPKATSSVDGSSGASLSNALSEMSLDGWDSIALEYSVDWPLHLFFTQEVLSKYLRIFQYLLRLKRTQMELEKLWASVMHQYHSDFAKHRNDRDKCSETQQKSQRFRPMWRVREHMAFLIRNLQFYIQVDVIESQWNILQSHIQDSHDFTELVGFHQEYLSALISQTFLDIGSVSRILDSIMKLCLQFCWNIENQDSCSNTSELEHIAEEFNKKSNSLYTILRSSRLAGSQRAPFLRRFLLRLNLNSFFEATARGVLNVVRPRPTLPALNQQ</sequence>
<dbReference type="InterPro" id="IPR041470">
    <property type="entry name" value="GCP_N"/>
</dbReference>
<feature type="domain" description="Gamma tubulin complex component protein N-terminal" evidence="9">
    <location>
        <begin position="2"/>
        <end position="452"/>
    </location>
</feature>
<dbReference type="PANTHER" id="PTHR19302">
    <property type="entry name" value="GAMMA TUBULIN COMPLEX PROTEIN"/>
    <property type="match status" value="1"/>
</dbReference>
<dbReference type="GO" id="GO:0000930">
    <property type="term" value="C:gamma-tubulin complex"/>
    <property type="evidence" value="ECO:0007669"/>
    <property type="project" value="TreeGrafter"/>
</dbReference>
<evidence type="ECO:0000256" key="7">
    <source>
        <dbReference type="RuleBase" id="RU363050"/>
    </source>
</evidence>
<evidence type="ECO:0000313" key="10">
    <source>
        <dbReference type="EMBL" id="RDX60473.1"/>
    </source>
</evidence>
<dbReference type="GO" id="GO:0043015">
    <property type="term" value="F:gamma-tubulin binding"/>
    <property type="evidence" value="ECO:0007669"/>
    <property type="project" value="InterPro"/>
</dbReference>
<comment type="function">
    <text evidence="7">Component of the gamma-tubulin ring complex (gTuRC) which mediates microtubule nucleation.</text>
</comment>
<gene>
    <name evidence="10" type="primary">85P</name>
    <name evidence="10" type="ORF">CR513_61382</name>
</gene>
<dbReference type="InterPro" id="IPR007259">
    <property type="entry name" value="GCP"/>
</dbReference>
<evidence type="ECO:0000256" key="5">
    <source>
        <dbReference type="ARBA" id="ARBA00023212"/>
    </source>
</evidence>
<evidence type="ECO:0000256" key="4">
    <source>
        <dbReference type="ARBA" id="ARBA00022701"/>
    </source>
</evidence>
<evidence type="ECO:0000313" key="11">
    <source>
        <dbReference type="Proteomes" id="UP000257109"/>
    </source>
</evidence>
<dbReference type="GO" id="GO:0031122">
    <property type="term" value="P:cytoplasmic microtubule organization"/>
    <property type="evidence" value="ECO:0007669"/>
    <property type="project" value="TreeGrafter"/>
</dbReference>
<reference evidence="10" key="1">
    <citation type="submission" date="2018-05" db="EMBL/GenBank/DDBJ databases">
        <title>Draft genome of Mucuna pruriens seed.</title>
        <authorList>
            <person name="Nnadi N.E."/>
            <person name="Vos R."/>
            <person name="Hasami M.H."/>
            <person name="Devisetty U.K."/>
            <person name="Aguiy J.C."/>
        </authorList>
    </citation>
    <scope>NUCLEOTIDE SEQUENCE [LARGE SCALE GENOMIC DNA]</scope>
    <source>
        <strain evidence="10">JCA_2017</strain>
    </source>
</reference>
<dbReference type="FunFam" id="1.20.120.1900:FF:000010">
    <property type="entry name" value="Gamma-tubulin complex component"/>
    <property type="match status" value="1"/>
</dbReference>
<dbReference type="GO" id="GO:0005874">
    <property type="term" value="C:microtubule"/>
    <property type="evidence" value="ECO:0007669"/>
    <property type="project" value="UniProtKB-KW"/>
</dbReference>
<dbReference type="Gene3D" id="1.20.120.1900">
    <property type="entry name" value="Gamma-tubulin complex, C-terminal domain"/>
    <property type="match status" value="1"/>
</dbReference>
<dbReference type="GO" id="GO:0051225">
    <property type="term" value="P:spindle assembly"/>
    <property type="evidence" value="ECO:0007669"/>
    <property type="project" value="TreeGrafter"/>
</dbReference>
<dbReference type="OrthoDB" id="78652at2759"/>
<keyword evidence="3 7" id="KW-0963">Cytoplasm</keyword>
<evidence type="ECO:0000256" key="6">
    <source>
        <dbReference type="ARBA" id="ARBA00053139"/>
    </source>
</evidence>
<comment type="subcellular location">
    <subcellularLocation>
        <location evidence="1 7">Cytoplasm</location>
        <location evidence="1 7">Cytoskeleton</location>
        <location evidence="1 7">Microtubule organizing center</location>
    </subcellularLocation>
</comment>
<dbReference type="Pfam" id="PF17681">
    <property type="entry name" value="GCP_N_terminal"/>
    <property type="match status" value="1"/>
</dbReference>
<dbReference type="STRING" id="157652.A0A371E389"/>
<dbReference type="GO" id="GO:0000278">
    <property type="term" value="P:mitotic cell cycle"/>
    <property type="evidence" value="ECO:0007669"/>
    <property type="project" value="TreeGrafter"/>
</dbReference>
<feature type="non-terminal residue" evidence="10">
    <location>
        <position position="810"/>
    </location>
</feature>
<dbReference type="GO" id="GO:0051011">
    <property type="term" value="F:microtubule minus-end binding"/>
    <property type="evidence" value="ECO:0007669"/>
    <property type="project" value="TreeGrafter"/>
</dbReference>
<dbReference type="PANTHER" id="PTHR19302:SF27">
    <property type="entry name" value="GAMMA-TUBULIN COMPLEX COMPONENT 4"/>
    <property type="match status" value="1"/>
</dbReference>
<evidence type="ECO:0000256" key="2">
    <source>
        <dbReference type="ARBA" id="ARBA00010337"/>
    </source>
</evidence>
<dbReference type="GO" id="GO:0000922">
    <property type="term" value="C:spindle pole"/>
    <property type="evidence" value="ECO:0007669"/>
    <property type="project" value="InterPro"/>
</dbReference>
<comment type="caution">
    <text evidence="10">The sequence shown here is derived from an EMBL/GenBank/DDBJ whole genome shotgun (WGS) entry which is preliminary data.</text>
</comment>
<dbReference type="InterPro" id="IPR042241">
    <property type="entry name" value="GCP_C_sf"/>
</dbReference>
<dbReference type="EMBL" id="QJKJ01016840">
    <property type="protein sequence ID" value="RDX60473.1"/>
    <property type="molecule type" value="Genomic_DNA"/>
</dbReference>
<evidence type="ECO:0000259" key="9">
    <source>
        <dbReference type="Pfam" id="PF17681"/>
    </source>
</evidence>
<proteinExistence type="inferred from homology"/>
<feature type="domain" description="Gamma tubulin complex component C-terminal" evidence="8">
    <location>
        <begin position="457"/>
        <end position="787"/>
    </location>
</feature>
<comment type="similarity">
    <text evidence="2 7">Belongs to the TUBGCP family.</text>
</comment>
<dbReference type="GO" id="GO:0051321">
    <property type="term" value="P:meiotic cell cycle"/>
    <property type="evidence" value="ECO:0007669"/>
    <property type="project" value="TreeGrafter"/>
</dbReference>
<dbReference type="Pfam" id="PF04130">
    <property type="entry name" value="GCP_C_terminal"/>
    <property type="match status" value="1"/>
</dbReference>
<keyword evidence="5 7" id="KW-0206">Cytoskeleton</keyword>
<protein>
    <recommendedName>
        <fullName evidence="7">Gamma-tubulin complex component</fullName>
    </recommendedName>
</protein>